<name>A0A1H5THN6_9FLAO</name>
<sequence>MSEIINSKQLSGNLSGNASTSKFNVSDFLGSSSSSITSVTSLLGPIGQGIGIFANLVPGLDGFLKSGFDFSCLGSQAFDKNNLNDCLKDLQNRATVAQNSQDYNKLAELATFCDGVVRESAIEISRYRSGCSKSLRQKYADAAQSVLDSLDLTKFNATEVTKHNWDGGSYQGTDYKAKQGGMYSTLDLSKITPEIFTSSVVPALTQKALTDGVDPKSYIDLAKNSLFPNENLGSGTGSSTGNVPPFAGAVQIGVDENGNIIWSASATNQPQTNTFLYIILAIVAYLIISKKK</sequence>
<dbReference type="AlphaFoldDB" id="A0A1H5THN6"/>
<protein>
    <submittedName>
        <fullName evidence="2">Uncharacterized protein</fullName>
    </submittedName>
</protein>
<dbReference type="Proteomes" id="UP000236738">
    <property type="component" value="Unassembled WGS sequence"/>
</dbReference>
<evidence type="ECO:0000256" key="1">
    <source>
        <dbReference type="SAM" id="Phobius"/>
    </source>
</evidence>
<dbReference type="OrthoDB" id="9986989at2"/>
<evidence type="ECO:0000313" key="3">
    <source>
        <dbReference type="Proteomes" id="UP000236738"/>
    </source>
</evidence>
<organism evidence="2 3">
    <name type="scientific">Halpernia humi</name>
    <dbReference type="NCBI Taxonomy" id="493375"/>
    <lineage>
        <taxon>Bacteria</taxon>
        <taxon>Pseudomonadati</taxon>
        <taxon>Bacteroidota</taxon>
        <taxon>Flavobacteriia</taxon>
        <taxon>Flavobacteriales</taxon>
        <taxon>Weeksellaceae</taxon>
        <taxon>Chryseobacterium group</taxon>
        <taxon>Halpernia</taxon>
    </lineage>
</organism>
<dbReference type="RefSeq" id="WP_103912503.1">
    <property type="nucleotide sequence ID" value="NZ_FNUS01000001.1"/>
</dbReference>
<keyword evidence="1" id="KW-0812">Transmembrane</keyword>
<keyword evidence="1" id="KW-0472">Membrane</keyword>
<gene>
    <name evidence="2" type="ORF">SAMN05421847_0478</name>
</gene>
<proteinExistence type="predicted"/>
<reference evidence="3" key="1">
    <citation type="submission" date="2016-10" db="EMBL/GenBank/DDBJ databases">
        <authorList>
            <person name="Varghese N."/>
            <person name="Submissions S."/>
        </authorList>
    </citation>
    <scope>NUCLEOTIDE SEQUENCE [LARGE SCALE GENOMIC DNA]</scope>
    <source>
        <strain evidence="3">DSM 21580</strain>
    </source>
</reference>
<keyword evidence="1" id="KW-1133">Transmembrane helix</keyword>
<evidence type="ECO:0000313" key="2">
    <source>
        <dbReference type="EMBL" id="SEF62319.1"/>
    </source>
</evidence>
<dbReference type="EMBL" id="FNUS01000001">
    <property type="protein sequence ID" value="SEF62319.1"/>
    <property type="molecule type" value="Genomic_DNA"/>
</dbReference>
<accession>A0A1H5THN6</accession>
<keyword evidence="3" id="KW-1185">Reference proteome</keyword>
<feature type="transmembrane region" description="Helical" evidence="1">
    <location>
        <begin position="272"/>
        <end position="288"/>
    </location>
</feature>